<sequence length="148" mass="16375">MSSTNKRIRCNYCKKNGLKATNCFAKRNSEQKAGHATETVLLTSVQNNSKGWCLDSGCTLHLCSDKDLFINTTDVSSGLKLANNDTTKVQAKGDVRITAAVNQSEENIRLTDTLYVPDLRTNLLSVAKIVDNEHQVLFTKDQAIVRNL</sequence>
<gene>
    <name evidence="2" type="ORF">LPLAT_LOCUS5548</name>
</gene>
<organism evidence="2 3">
    <name type="scientific">Lasius platythorax</name>
    <dbReference type="NCBI Taxonomy" id="488582"/>
    <lineage>
        <taxon>Eukaryota</taxon>
        <taxon>Metazoa</taxon>
        <taxon>Ecdysozoa</taxon>
        <taxon>Arthropoda</taxon>
        <taxon>Hexapoda</taxon>
        <taxon>Insecta</taxon>
        <taxon>Pterygota</taxon>
        <taxon>Neoptera</taxon>
        <taxon>Endopterygota</taxon>
        <taxon>Hymenoptera</taxon>
        <taxon>Apocrita</taxon>
        <taxon>Aculeata</taxon>
        <taxon>Formicoidea</taxon>
        <taxon>Formicidae</taxon>
        <taxon>Formicinae</taxon>
        <taxon>Lasius</taxon>
        <taxon>Lasius</taxon>
    </lineage>
</organism>
<protein>
    <recommendedName>
        <fullName evidence="1">Retrovirus-related Pol polyprotein from transposon TNT 1-94-like beta-barrel domain-containing protein</fullName>
    </recommendedName>
</protein>
<evidence type="ECO:0000259" key="1">
    <source>
        <dbReference type="Pfam" id="PF22936"/>
    </source>
</evidence>
<dbReference type="AlphaFoldDB" id="A0AAV2MXB0"/>
<evidence type="ECO:0000313" key="3">
    <source>
        <dbReference type="Proteomes" id="UP001497644"/>
    </source>
</evidence>
<accession>A0AAV2MXB0</accession>
<reference evidence="2" key="1">
    <citation type="submission" date="2024-04" db="EMBL/GenBank/DDBJ databases">
        <authorList>
            <consortium name="Molecular Ecology Group"/>
        </authorList>
    </citation>
    <scope>NUCLEOTIDE SEQUENCE</scope>
</reference>
<feature type="domain" description="Retrovirus-related Pol polyprotein from transposon TNT 1-94-like beta-barrel" evidence="1">
    <location>
        <begin position="52"/>
        <end position="132"/>
    </location>
</feature>
<evidence type="ECO:0000313" key="2">
    <source>
        <dbReference type="EMBL" id="CAL1672143.1"/>
    </source>
</evidence>
<dbReference type="EMBL" id="CAXIPU020000446">
    <property type="protein sequence ID" value="CAL1672143.1"/>
    <property type="molecule type" value="Genomic_DNA"/>
</dbReference>
<dbReference type="PANTHER" id="PTHR47592">
    <property type="entry name" value="PBF68 PROTEIN"/>
    <property type="match status" value="1"/>
</dbReference>
<name>A0AAV2MXB0_9HYME</name>
<comment type="caution">
    <text evidence="2">The sequence shown here is derived from an EMBL/GenBank/DDBJ whole genome shotgun (WGS) entry which is preliminary data.</text>
</comment>
<keyword evidence="3" id="KW-1185">Reference proteome</keyword>
<dbReference type="Pfam" id="PF22936">
    <property type="entry name" value="Pol_BBD"/>
    <property type="match status" value="1"/>
</dbReference>
<dbReference type="InterPro" id="IPR054722">
    <property type="entry name" value="PolX-like_BBD"/>
</dbReference>
<dbReference type="Proteomes" id="UP001497644">
    <property type="component" value="Unassembled WGS sequence"/>
</dbReference>
<proteinExistence type="predicted"/>
<dbReference type="PANTHER" id="PTHR47592:SF27">
    <property type="entry name" value="OS08G0421700 PROTEIN"/>
    <property type="match status" value="1"/>
</dbReference>